<comment type="subcellular location">
    <subcellularLocation>
        <location evidence="1">Membrane</location>
        <topology evidence="1">Single-pass membrane protein</topology>
    </subcellularLocation>
</comment>
<dbReference type="InterPro" id="IPR011009">
    <property type="entry name" value="Kinase-like_dom_sf"/>
</dbReference>
<dbReference type="Gene3D" id="3.30.200.20">
    <property type="entry name" value="Phosphorylase Kinase, domain 1"/>
    <property type="match status" value="1"/>
</dbReference>
<keyword evidence="4" id="KW-0808">Transferase</keyword>
<dbReference type="EC" id="2.7.10.1" evidence="2"/>
<feature type="region of interest" description="Disordered" evidence="10">
    <location>
        <begin position="233"/>
        <end position="260"/>
    </location>
</feature>
<accession>A0A1I7XLU1</accession>
<evidence type="ECO:0000256" key="8">
    <source>
        <dbReference type="ARBA" id="ARBA00023137"/>
    </source>
</evidence>
<dbReference type="Gene3D" id="1.10.510.10">
    <property type="entry name" value="Transferase(Phosphotransferase) domain 1"/>
    <property type="match status" value="1"/>
</dbReference>
<keyword evidence="5 9" id="KW-0547">Nucleotide-binding</keyword>
<keyword evidence="8" id="KW-0829">Tyrosine-protein kinase</keyword>
<dbReference type="AlphaFoldDB" id="A0A1I7XLU1"/>
<dbReference type="GO" id="GO:0032006">
    <property type="term" value="P:regulation of TOR signaling"/>
    <property type="evidence" value="ECO:0007669"/>
    <property type="project" value="TreeGrafter"/>
</dbReference>
<evidence type="ECO:0000256" key="1">
    <source>
        <dbReference type="ARBA" id="ARBA00004167"/>
    </source>
</evidence>
<keyword evidence="6" id="KW-0418">Kinase</keyword>
<name>A0A1I7XLU1_HETBA</name>
<dbReference type="SUPFAM" id="SSF56112">
    <property type="entry name" value="Protein kinase-like (PK-like)"/>
    <property type="match status" value="1"/>
</dbReference>
<evidence type="ECO:0000256" key="9">
    <source>
        <dbReference type="PROSITE-ProRule" id="PRU10141"/>
    </source>
</evidence>
<dbReference type="GO" id="GO:0007169">
    <property type="term" value="P:cell surface receptor protein tyrosine kinase signaling pathway"/>
    <property type="evidence" value="ECO:0007669"/>
    <property type="project" value="TreeGrafter"/>
</dbReference>
<dbReference type="GO" id="GO:0005886">
    <property type="term" value="C:plasma membrane"/>
    <property type="evidence" value="ECO:0007669"/>
    <property type="project" value="TreeGrafter"/>
</dbReference>
<dbReference type="PANTHER" id="PTHR24416:SF527">
    <property type="entry name" value="PROTO-ONCOGENE TYROSINE-PROTEIN KINASE ROS"/>
    <property type="match status" value="1"/>
</dbReference>
<dbReference type="PROSITE" id="PS00107">
    <property type="entry name" value="PROTEIN_KINASE_ATP"/>
    <property type="match status" value="1"/>
</dbReference>
<keyword evidence="12" id="KW-1185">Reference proteome</keyword>
<keyword evidence="7 9" id="KW-0067">ATP-binding</keyword>
<evidence type="ECO:0000256" key="2">
    <source>
        <dbReference type="ARBA" id="ARBA00011902"/>
    </source>
</evidence>
<dbReference type="InterPro" id="IPR050122">
    <property type="entry name" value="RTK"/>
</dbReference>
<evidence type="ECO:0000256" key="10">
    <source>
        <dbReference type="SAM" id="MobiDB-lite"/>
    </source>
</evidence>
<dbReference type="GO" id="GO:0004714">
    <property type="term" value="F:transmembrane receptor protein tyrosine kinase activity"/>
    <property type="evidence" value="ECO:0007669"/>
    <property type="project" value="UniProtKB-EC"/>
</dbReference>
<dbReference type="InterPro" id="IPR017441">
    <property type="entry name" value="Protein_kinase_ATP_BS"/>
</dbReference>
<dbReference type="GO" id="GO:0005524">
    <property type="term" value="F:ATP binding"/>
    <property type="evidence" value="ECO:0007669"/>
    <property type="project" value="UniProtKB-UniRule"/>
</dbReference>
<evidence type="ECO:0000256" key="5">
    <source>
        <dbReference type="ARBA" id="ARBA00022741"/>
    </source>
</evidence>
<dbReference type="WBParaSite" id="Hba_18747">
    <property type="protein sequence ID" value="Hba_18747"/>
    <property type="gene ID" value="Hba_18747"/>
</dbReference>
<dbReference type="InterPro" id="IPR000719">
    <property type="entry name" value="Prot_kinase_dom"/>
</dbReference>
<evidence type="ECO:0000256" key="4">
    <source>
        <dbReference type="ARBA" id="ARBA00022679"/>
    </source>
</evidence>
<evidence type="ECO:0000256" key="7">
    <source>
        <dbReference type="ARBA" id="ARBA00022840"/>
    </source>
</evidence>
<feature type="compositionally biased region" description="Basic and acidic residues" evidence="10">
    <location>
        <begin position="247"/>
        <end position="260"/>
    </location>
</feature>
<sequence length="367" mass="41464">MVITVRIRHQAVLKKKERDNDRNTITLEKMAALHHAPYQPLPIEMQNELKNLPHVTQDCIELEKKLGTGSFGEVWEGVASKLPVVGEKQTRVAIKVNPQFPINSVSESFSLLFFLNILYIQLFRWLAPESAMEGLFSSKSDIWAFGVLLFEIISLGQKPYAAMENHQVLSYVKNGGTPSKPPFCPDQLKYKYLGRYKLMQRCWAFESAKRPSFTELLPLFEKLREKIEFQDDKPFPPSGGHCNDAFELSHDSTSSERNETAKDKDLVAACSFGGFDKQYDQSRFDKSSAGSVASVKKQGRPSIIRSLRKEKAKPAPLPSTEDIDARLQYVNSGRPTSSLSNDASTAYYDCGSHFISSYLAKIILFYK</sequence>
<protein>
    <recommendedName>
        <fullName evidence="2">receptor protein-tyrosine kinase</fullName>
        <ecNumber evidence="2">2.7.10.1</ecNumber>
    </recommendedName>
</protein>
<dbReference type="Proteomes" id="UP000095283">
    <property type="component" value="Unplaced"/>
</dbReference>
<proteinExistence type="predicted"/>
<dbReference type="InterPro" id="IPR001245">
    <property type="entry name" value="Ser-Thr/Tyr_kinase_cat_dom"/>
</dbReference>
<evidence type="ECO:0000313" key="13">
    <source>
        <dbReference type="WBParaSite" id="Hba_18747"/>
    </source>
</evidence>
<evidence type="ECO:0000256" key="3">
    <source>
        <dbReference type="ARBA" id="ARBA00022553"/>
    </source>
</evidence>
<dbReference type="GO" id="GO:0043235">
    <property type="term" value="C:receptor complex"/>
    <property type="evidence" value="ECO:0007669"/>
    <property type="project" value="TreeGrafter"/>
</dbReference>
<feature type="binding site" evidence="9">
    <location>
        <position position="95"/>
    </location>
    <ligand>
        <name>ATP</name>
        <dbReference type="ChEBI" id="CHEBI:30616"/>
    </ligand>
</feature>
<dbReference type="Pfam" id="PF07714">
    <property type="entry name" value="PK_Tyr_Ser-Thr"/>
    <property type="match status" value="1"/>
</dbReference>
<reference evidence="13" key="1">
    <citation type="submission" date="2016-11" db="UniProtKB">
        <authorList>
            <consortium name="WormBaseParasite"/>
        </authorList>
    </citation>
    <scope>IDENTIFICATION</scope>
</reference>
<keyword evidence="3" id="KW-0597">Phosphoprotein</keyword>
<feature type="domain" description="Protein kinase" evidence="11">
    <location>
        <begin position="1"/>
        <end position="220"/>
    </location>
</feature>
<organism evidence="12 13">
    <name type="scientific">Heterorhabditis bacteriophora</name>
    <name type="common">Entomopathogenic nematode worm</name>
    <dbReference type="NCBI Taxonomy" id="37862"/>
    <lineage>
        <taxon>Eukaryota</taxon>
        <taxon>Metazoa</taxon>
        <taxon>Ecdysozoa</taxon>
        <taxon>Nematoda</taxon>
        <taxon>Chromadorea</taxon>
        <taxon>Rhabditida</taxon>
        <taxon>Rhabditina</taxon>
        <taxon>Rhabditomorpha</taxon>
        <taxon>Strongyloidea</taxon>
        <taxon>Heterorhabditidae</taxon>
        <taxon>Heterorhabditis</taxon>
    </lineage>
</organism>
<evidence type="ECO:0000313" key="12">
    <source>
        <dbReference type="Proteomes" id="UP000095283"/>
    </source>
</evidence>
<dbReference type="PANTHER" id="PTHR24416">
    <property type="entry name" value="TYROSINE-PROTEIN KINASE RECEPTOR"/>
    <property type="match status" value="1"/>
</dbReference>
<evidence type="ECO:0000256" key="6">
    <source>
        <dbReference type="ARBA" id="ARBA00022777"/>
    </source>
</evidence>
<evidence type="ECO:0000259" key="11">
    <source>
        <dbReference type="PROSITE" id="PS50011"/>
    </source>
</evidence>
<dbReference type="PROSITE" id="PS50011">
    <property type="entry name" value="PROTEIN_KINASE_DOM"/>
    <property type="match status" value="1"/>
</dbReference>